<dbReference type="InterPro" id="IPR010894">
    <property type="entry name" value="SpoVAD"/>
</dbReference>
<evidence type="ECO:0000313" key="1">
    <source>
        <dbReference type="EMBL" id="ERJ86734.1"/>
    </source>
</evidence>
<sequence length="344" mass="36102">MVRNLSRGVFQYAQPPRIISYASTVGQKEGDGPFGACFDCVEPDAHFGQDTWEQAESVMQRRTVQLALDKCGLQDSDLSCICAGDLMNQCIGSTYGMRPLEIPLLGIYGACSTMAEGLLLASFLAAGGVGEYTAAVTSSHFSTAERQFRFPLSYGGQRPPTAQWTCTGSGAVILQQPDGIPDGVCVTGGCIGTMVDLGVTDANHMGAAMAPAAADTLVRYFKGTNTAPDTYDAIVTGDLGLIGSELLCDLVMKQGYDISAVHRDCGAMLYDRKTQDTHAGGSGCGCSASMLCGHFLPALQTGAMKQILFAATGALMSPTASQQGESIPGISHLVELRQHCIKPA</sequence>
<evidence type="ECO:0000313" key="2">
    <source>
        <dbReference type="Proteomes" id="UP000016662"/>
    </source>
</evidence>
<dbReference type="InterPro" id="IPR038369">
    <property type="entry name" value="SpoVAD_sf"/>
</dbReference>
<dbReference type="InterPro" id="IPR016039">
    <property type="entry name" value="Thiolase-like"/>
</dbReference>
<dbReference type="OrthoDB" id="9770068at2"/>
<dbReference type="Pfam" id="PF07451">
    <property type="entry name" value="SpoVAD"/>
    <property type="match status" value="1"/>
</dbReference>
<dbReference type="STRING" id="411473.RUMCAL_03459"/>
<dbReference type="RefSeq" id="WP_021681770.1">
    <property type="nucleotide sequence ID" value="NZ_KI260374.1"/>
</dbReference>
<reference evidence="1 2" key="1">
    <citation type="submission" date="2013-07" db="EMBL/GenBank/DDBJ databases">
        <authorList>
            <person name="Weinstock G."/>
            <person name="Sodergren E."/>
            <person name="Wylie T."/>
            <person name="Fulton L."/>
            <person name="Fulton R."/>
            <person name="Fronick C."/>
            <person name="O'Laughlin M."/>
            <person name="Godfrey J."/>
            <person name="Miner T."/>
            <person name="Herter B."/>
            <person name="Appelbaum E."/>
            <person name="Cordes M."/>
            <person name="Lek S."/>
            <person name="Wollam A."/>
            <person name="Pepin K.H."/>
            <person name="Palsikar V.B."/>
            <person name="Mitreva M."/>
            <person name="Wilson R.K."/>
        </authorList>
    </citation>
    <scope>NUCLEOTIDE SEQUENCE [LARGE SCALE GENOMIC DNA]</scope>
    <source>
        <strain evidence="1 2">ATCC 27760</strain>
    </source>
</reference>
<dbReference type="GO" id="GO:0016746">
    <property type="term" value="F:acyltransferase activity"/>
    <property type="evidence" value="ECO:0007669"/>
    <property type="project" value="InterPro"/>
</dbReference>
<proteinExistence type="predicted"/>
<keyword evidence="2" id="KW-1185">Reference proteome</keyword>
<accession>U2LB74</accession>
<dbReference type="Proteomes" id="UP000016662">
    <property type="component" value="Unassembled WGS sequence"/>
</dbReference>
<name>U2LB74_9FIRM</name>
<dbReference type="SUPFAM" id="SSF53901">
    <property type="entry name" value="Thiolase-like"/>
    <property type="match status" value="1"/>
</dbReference>
<dbReference type="EMBL" id="AWVF01000468">
    <property type="protein sequence ID" value="ERJ86734.1"/>
    <property type="molecule type" value="Genomic_DNA"/>
</dbReference>
<dbReference type="PATRIC" id="fig|411473.3.peg.2898"/>
<dbReference type="Gene3D" id="3.40.47.40">
    <property type="entry name" value="Stage V sporulation protein AD"/>
    <property type="match status" value="1"/>
</dbReference>
<dbReference type="PIRSF" id="PIRSF011570">
    <property type="entry name" value="SpoVAD"/>
    <property type="match status" value="1"/>
</dbReference>
<protein>
    <submittedName>
        <fullName evidence="1">Stage V sporulation protein AD</fullName>
    </submittedName>
</protein>
<dbReference type="AlphaFoldDB" id="U2LB74"/>
<dbReference type="HOGENOM" id="CLU_048574_0_0_9"/>
<organism evidence="1 2">
    <name type="scientific">Ruminococcus callidus ATCC 27760</name>
    <dbReference type="NCBI Taxonomy" id="411473"/>
    <lineage>
        <taxon>Bacteria</taxon>
        <taxon>Bacillati</taxon>
        <taxon>Bacillota</taxon>
        <taxon>Clostridia</taxon>
        <taxon>Eubacteriales</taxon>
        <taxon>Oscillospiraceae</taxon>
        <taxon>Ruminococcus</taxon>
    </lineage>
</organism>
<dbReference type="eggNOG" id="COG0332">
    <property type="taxonomic scope" value="Bacteria"/>
</dbReference>
<comment type="caution">
    <text evidence="1">The sequence shown here is derived from an EMBL/GenBank/DDBJ whole genome shotgun (WGS) entry which is preliminary data.</text>
</comment>
<dbReference type="NCBIfam" id="NF006160">
    <property type="entry name" value="PRK08304.1"/>
    <property type="match status" value="1"/>
</dbReference>
<gene>
    <name evidence="1" type="ORF">RUMCAL_03459</name>
</gene>